<comment type="caution">
    <text evidence="14">The sequence shown here is derived from an EMBL/GenBank/DDBJ whole genome shotgun (WGS) entry which is preliminary data.</text>
</comment>
<dbReference type="SUPFAM" id="SSF47384">
    <property type="entry name" value="Homodimeric domain of signal transducing histidine kinase"/>
    <property type="match status" value="1"/>
</dbReference>
<evidence type="ECO:0000256" key="3">
    <source>
        <dbReference type="ARBA" id="ARBA00012438"/>
    </source>
</evidence>
<evidence type="ECO:0000256" key="11">
    <source>
        <dbReference type="ARBA" id="ARBA00023012"/>
    </source>
</evidence>
<dbReference type="InterPro" id="IPR050428">
    <property type="entry name" value="TCS_sensor_his_kinase"/>
</dbReference>
<feature type="domain" description="Histidine kinase" evidence="13">
    <location>
        <begin position="215"/>
        <end position="444"/>
    </location>
</feature>
<dbReference type="OrthoDB" id="9809766at2"/>
<keyword evidence="7" id="KW-0547">Nucleotide-binding</keyword>
<dbReference type="PROSITE" id="PS50109">
    <property type="entry name" value="HIS_KIN"/>
    <property type="match status" value="1"/>
</dbReference>
<dbReference type="PRINTS" id="PR00344">
    <property type="entry name" value="BCTRLSENSOR"/>
</dbReference>
<evidence type="ECO:0000256" key="10">
    <source>
        <dbReference type="ARBA" id="ARBA00022989"/>
    </source>
</evidence>
<dbReference type="EC" id="2.7.13.3" evidence="3"/>
<dbReference type="CDD" id="cd00082">
    <property type="entry name" value="HisKA"/>
    <property type="match status" value="1"/>
</dbReference>
<keyword evidence="12" id="KW-0472">Membrane</keyword>
<proteinExistence type="predicted"/>
<dbReference type="CDD" id="cd00075">
    <property type="entry name" value="HATPase"/>
    <property type="match status" value="1"/>
</dbReference>
<evidence type="ECO:0000256" key="5">
    <source>
        <dbReference type="ARBA" id="ARBA00022679"/>
    </source>
</evidence>
<dbReference type="SMART" id="SM00387">
    <property type="entry name" value="HATPase_c"/>
    <property type="match status" value="1"/>
</dbReference>
<evidence type="ECO:0000313" key="14">
    <source>
        <dbReference type="EMBL" id="RVU37025.1"/>
    </source>
</evidence>
<dbReference type="SMART" id="SM00388">
    <property type="entry name" value="HisKA"/>
    <property type="match status" value="1"/>
</dbReference>
<dbReference type="InterPro" id="IPR036890">
    <property type="entry name" value="HATPase_C_sf"/>
</dbReference>
<dbReference type="Pfam" id="PF00512">
    <property type="entry name" value="HisKA"/>
    <property type="match status" value="1"/>
</dbReference>
<evidence type="ECO:0000256" key="4">
    <source>
        <dbReference type="ARBA" id="ARBA00022553"/>
    </source>
</evidence>
<keyword evidence="15" id="KW-1185">Reference proteome</keyword>
<dbReference type="GO" id="GO:0000155">
    <property type="term" value="F:phosphorelay sensor kinase activity"/>
    <property type="evidence" value="ECO:0007669"/>
    <property type="project" value="InterPro"/>
</dbReference>
<evidence type="ECO:0000256" key="2">
    <source>
        <dbReference type="ARBA" id="ARBA00004141"/>
    </source>
</evidence>
<evidence type="ECO:0000313" key="15">
    <source>
        <dbReference type="Proteomes" id="UP000283077"/>
    </source>
</evidence>
<reference evidence="14 15" key="1">
    <citation type="submission" date="2019-01" db="EMBL/GenBank/DDBJ databases">
        <authorList>
            <person name="Chen W.-M."/>
        </authorList>
    </citation>
    <scope>NUCLEOTIDE SEQUENCE [LARGE SCALE GENOMIC DNA]</scope>
    <source>
        <strain evidence="14 15">KYPC3</strain>
    </source>
</reference>
<organism evidence="14 15">
    <name type="scientific">Rheinheimera riviphila</name>
    <dbReference type="NCBI Taxonomy" id="1834037"/>
    <lineage>
        <taxon>Bacteria</taxon>
        <taxon>Pseudomonadati</taxon>
        <taxon>Pseudomonadota</taxon>
        <taxon>Gammaproteobacteria</taxon>
        <taxon>Chromatiales</taxon>
        <taxon>Chromatiaceae</taxon>
        <taxon>Rheinheimera</taxon>
    </lineage>
</organism>
<evidence type="ECO:0000256" key="1">
    <source>
        <dbReference type="ARBA" id="ARBA00000085"/>
    </source>
</evidence>
<keyword evidence="9" id="KW-0067">ATP-binding</keyword>
<keyword evidence="6" id="KW-0812">Transmembrane</keyword>
<dbReference type="GO" id="GO:0005886">
    <property type="term" value="C:plasma membrane"/>
    <property type="evidence" value="ECO:0007669"/>
    <property type="project" value="TreeGrafter"/>
</dbReference>
<sequence>MRSIRRYLVTILIAVLTLTSFLAALQSYRHSISRSDLLFDQDLVLLASSLLPQFQANTKTTTELLVVQVWQGDTLQYKSQQAPASRISAPSGFSEQNFAGQRWRTYVSQAEQLTIIVAQPLKQRQELADEVVLASIYPVVLSLPLQALLIWLVVSKGLQPLRRLTQQLSSKKADDLTPVQLPEVPQEMTQMLSTTNQLLQRLDSAFIREKRFASDVAHELRTPLTLLQVTLHNAQQQWLQQGIADPDGMMNALQHGVTRMSQLIEQIMLLNRTNPEHFKAKLQAIDLTSLCREIIAELYPQILSKQQQISLDAEDGLMLAADPFAMRVLLLNIVGNASKYTPAQGQIRLQLQSFTDAKNLNKNQHNHYVQIVVEDSGPGIAPEEYNRVFDRFYRVGGDRHNSGTPGSGLGLAIVKEIVGLHHGQLSLGPSTLSTGLKVTVEIPA</sequence>
<dbReference type="Proteomes" id="UP000283077">
    <property type="component" value="Unassembled WGS sequence"/>
</dbReference>
<dbReference type="GO" id="GO:0005524">
    <property type="term" value="F:ATP binding"/>
    <property type="evidence" value="ECO:0007669"/>
    <property type="project" value="UniProtKB-KW"/>
</dbReference>
<keyword evidence="10" id="KW-1133">Transmembrane helix</keyword>
<protein>
    <recommendedName>
        <fullName evidence="3">histidine kinase</fullName>
        <ecNumber evidence="3">2.7.13.3</ecNumber>
    </recommendedName>
</protein>
<dbReference type="InterPro" id="IPR003594">
    <property type="entry name" value="HATPase_dom"/>
</dbReference>
<dbReference type="Pfam" id="PF02518">
    <property type="entry name" value="HATPase_c"/>
    <property type="match status" value="1"/>
</dbReference>
<comment type="catalytic activity">
    <reaction evidence="1">
        <text>ATP + protein L-histidine = ADP + protein N-phospho-L-histidine.</text>
        <dbReference type="EC" id="2.7.13.3"/>
    </reaction>
</comment>
<dbReference type="Gene3D" id="3.30.565.10">
    <property type="entry name" value="Histidine kinase-like ATPase, C-terminal domain"/>
    <property type="match status" value="1"/>
</dbReference>
<evidence type="ECO:0000256" key="6">
    <source>
        <dbReference type="ARBA" id="ARBA00022692"/>
    </source>
</evidence>
<keyword evidence="4" id="KW-0597">Phosphoprotein</keyword>
<dbReference type="SUPFAM" id="SSF55874">
    <property type="entry name" value="ATPase domain of HSP90 chaperone/DNA topoisomerase II/histidine kinase"/>
    <property type="match status" value="1"/>
</dbReference>
<evidence type="ECO:0000256" key="7">
    <source>
        <dbReference type="ARBA" id="ARBA00022741"/>
    </source>
</evidence>
<dbReference type="InterPro" id="IPR004358">
    <property type="entry name" value="Sig_transdc_His_kin-like_C"/>
</dbReference>
<accession>A0A437QR93</accession>
<dbReference type="AlphaFoldDB" id="A0A437QR93"/>
<comment type="subcellular location">
    <subcellularLocation>
        <location evidence="2">Membrane</location>
        <topology evidence="2">Multi-pass membrane protein</topology>
    </subcellularLocation>
</comment>
<evidence type="ECO:0000256" key="8">
    <source>
        <dbReference type="ARBA" id="ARBA00022777"/>
    </source>
</evidence>
<dbReference type="Gene3D" id="1.10.287.130">
    <property type="match status" value="1"/>
</dbReference>
<dbReference type="PANTHER" id="PTHR45436">
    <property type="entry name" value="SENSOR HISTIDINE KINASE YKOH"/>
    <property type="match status" value="1"/>
</dbReference>
<keyword evidence="8 14" id="KW-0418">Kinase</keyword>
<dbReference type="InterPro" id="IPR003661">
    <property type="entry name" value="HisK_dim/P_dom"/>
</dbReference>
<evidence type="ECO:0000256" key="9">
    <source>
        <dbReference type="ARBA" id="ARBA00022840"/>
    </source>
</evidence>
<name>A0A437QR93_9GAMM</name>
<dbReference type="PANTHER" id="PTHR45436:SF14">
    <property type="entry name" value="SENSOR PROTEIN QSEC"/>
    <property type="match status" value="1"/>
</dbReference>
<keyword evidence="5" id="KW-0808">Transferase</keyword>
<dbReference type="RefSeq" id="WP_127699321.1">
    <property type="nucleotide sequence ID" value="NZ_SACS01000012.1"/>
</dbReference>
<evidence type="ECO:0000259" key="13">
    <source>
        <dbReference type="PROSITE" id="PS50109"/>
    </source>
</evidence>
<evidence type="ECO:0000256" key="12">
    <source>
        <dbReference type="ARBA" id="ARBA00023136"/>
    </source>
</evidence>
<dbReference type="InterPro" id="IPR005467">
    <property type="entry name" value="His_kinase_dom"/>
</dbReference>
<keyword evidence="11" id="KW-0902">Two-component regulatory system</keyword>
<dbReference type="InterPro" id="IPR036097">
    <property type="entry name" value="HisK_dim/P_sf"/>
</dbReference>
<dbReference type="EMBL" id="SACS01000012">
    <property type="protein sequence ID" value="RVU37025.1"/>
    <property type="molecule type" value="Genomic_DNA"/>
</dbReference>
<gene>
    <name evidence="14" type="ORF">EOE67_11995</name>
</gene>